<dbReference type="PANTHER" id="PTHR32024">
    <property type="entry name" value="TRK SYSTEM POTASSIUM UPTAKE PROTEIN TRKG-RELATED"/>
    <property type="match status" value="1"/>
</dbReference>
<dbReference type="RefSeq" id="WP_200987591.1">
    <property type="nucleotide sequence ID" value="NZ_CP063311.1"/>
</dbReference>
<feature type="transmembrane region" description="Helical" evidence="10">
    <location>
        <begin position="67"/>
        <end position="91"/>
    </location>
</feature>
<keyword evidence="8" id="KW-0406">Ion transport</keyword>
<evidence type="ECO:0000256" key="4">
    <source>
        <dbReference type="ARBA" id="ARBA00022538"/>
    </source>
</evidence>
<keyword evidence="4" id="KW-0633">Potassium transport</keyword>
<dbReference type="Proteomes" id="UP000593846">
    <property type="component" value="Chromosome"/>
</dbReference>
<evidence type="ECO:0000313" key="12">
    <source>
        <dbReference type="Proteomes" id="UP000593846"/>
    </source>
</evidence>
<dbReference type="GO" id="GO:0015379">
    <property type="term" value="F:potassium:chloride symporter activity"/>
    <property type="evidence" value="ECO:0007669"/>
    <property type="project" value="InterPro"/>
</dbReference>
<sequence length="444" mass="47755">MTVSRTVCLGFLAVIIVGTILLMMPFSTSSGTWNDPIVALFTATSAVCVTGLAVVDTGRDFSFWGQLCILLLAQIGGLGYMTTTTFLIMLVGRKFNLRQKIAIQRTLDRPGMSGSAQVIRSIIATTMIFEITGIFLLIPAFVPDYGWNQGIWLAVFHSISAWNNAGFSLFPDSLVGYQSSLLVVFTITMLVIFGGIGYQVILEMYLWVRDRLLRKPTNLIFSLDFKVASSTTVILLFLGTIGFFAIEIKNTATLGSVNLPAQLLSAWFQSVTTRTAGFNTIEISQMTSAGLFITIALMLIGASPGGTGGGIKTTTLRVLTSCTKSILQGKEEVLLYERKIAISLILKAVGVLVGSVGMLVLSTTLISLTDPTLSFIELLFEVVSAFATVGLSTGITSTVSVPAKLILIVTMYVGRVGVLLLMAAILGDPRPSRIHYPEENLLVG</sequence>
<dbReference type="EMBL" id="CP063311">
    <property type="protein sequence ID" value="QOV21950.1"/>
    <property type="molecule type" value="Genomic_DNA"/>
</dbReference>
<evidence type="ECO:0000256" key="3">
    <source>
        <dbReference type="ARBA" id="ARBA00022475"/>
    </source>
</evidence>
<evidence type="ECO:0000256" key="10">
    <source>
        <dbReference type="SAM" id="Phobius"/>
    </source>
</evidence>
<evidence type="ECO:0000256" key="8">
    <source>
        <dbReference type="ARBA" id="ARBA00023065"/>
    </source>
</evidence>
<comment type="subcellular location">
    <subcellularLocation>
        <location evidence="1">Cell membrane</location>
        <topology evidence="1">Multi-pass membrane protein</topology>
    </subcellularLocation>
</comment>
<evidence type="ECO:0000256" key="9">
    <source>
        <dbReference type="ARBA" id="ARBA00023136"/>
    </source>
</evidence>
<feature type="transmembrane region" description="Helical" evidence="10">
    <location>
        <begin position="37"/>
        <end position="55"/>
    </location>
</feature>
<dbReference type="KEGG" id="aee:IM676_14725"/>
<keyword evidence="7 10" id="KW-1133">Transmembrane helix</keyword>
<dbReference type="NCBIfam" id="TIGR00933">
    <property type="entry name" value="2a38"/>
    <property type="match status" value="1"/>
</dbReference>
<keyword evidence="3" id="KW-1003">Cell membrane</keyword>
<organism evidence="11 12">
    <name type="scientific">Anabaenopsis elenkinii CCIBt3563</name>
    <dbReference type="NCBI Taxonomy" id="2779889"/>
    <lineage>
        <taxon>Bacteria</taxon>
        <taxon>Bacillati</taxon>
        <taxon>Cyanobacteriota</taxon>
        <taxon>Cyanophyceae</taxon>
        <taxon>Nostocales</taxon>
        <taxon>Nodulariaceae</taxon>
        <taxon>Anabaenopsis</taxon>
    </lineage>
</organism>
<feature type="transmembrane region" description="Helical" evidence="10">
    <location>
        <begin position="378"/>
        <end position="399"/>
    </location>
</feature>
<evidence type="ECO:0000256" key="2">
    <source>
        <dbReference type="ARBA" id="ARBA00022448"/>
    </source>
</evidence>
<name>A0A7U3NN64_9CYAN</name>
<gene>
    <name evidence="11" type="ORF">IM676_14725</name>
</gene>
<dbReference type="PANTHER" id="PTHR32024:SF1">
    <property type="entry name" value="KTR SYSTEM POTASSIUM UPTAKE PROTEIN B"/>
    <property type="match status" value="1"/>
</dbReference>
<keyword evidence="12" id="KW-1185">Reference proteome</keyword>
<feature type="transmembrane region" description="Helical" evidence="10">
    <location>
        <begin position="7"/>
        <end position="25"/>
    </location>
</feature>
<feature type="transmembrane region" description="Helical" evidence="10">
    <location>
        <begin position="405"/>
        <end position="426"/>
    </location>
</feature>
<dbReference type="Pfam" id="PF02386">
    <property type="entry name" value="TrkH"/>
    <property type="match status" value="1"/>
</dbReference>
<dbReference type="GO" id="GO:0005886">
    <property type="term" value="C:plasma membrane"/>
    <property type="evidence" value="ECO:0007669"/>
    <property type="project" value="UniProtKB-SubCell"/>
</dbReference>
<keyword evidence="9 10" id="KW-0472">Membrane</keyword>
<evidence type="ECO:0000313" key="11">
    <source>
        <dbReference type="EMBL" id="QOV21950.1"/>
    </source>
</evidence>
<evidence type="ECO:0000256" key="5">
    <source>
        <dbReference type="ARBA" id="ARBA00022692"/>
    </source>
</evidence>
<evidence type="ECO:0000256" key="7">
    <source>
        <dbReference type="ARBA" id="ARBA00022989"/>
    </source>
</evidence>
<protein>
    <submittedName>
        <fullName evidence="11">ATPase</fullName>
    </submittedName>
</protein>
<feature type="transmembrane region" description="Helical" evidence="10">
    <location>
        <begin position="227"/>
        <end position="246"/>
    </location>
</feature>
<keyword evidence="2" id="KW-0813">Transport</keyword>
<dbReference type="AlphaFoldDB" id="A0A7U3NN64"/>
<feature type="transmembrane region" description="Helical" evidence="10">
    <location>
        <begin position="118"/>
        <end position="138"/>
    </location>
</feature>
<keyword evidence="6" id="KW-0630">Potassium</keyword>
<dbReference type="InterPro" id="IPR003445">
    <property type="entry name" value="Cat_transpt"/>
</dbReference>
<proteinExistence type="predicted"/>
<reference evidence="12" key="1">
    <citation type="submission" date="2020-10" db="EMBL/GenBank/DDBJ databases">
        <title>Genome-based taxonomic classification of the species Anabaenopsis elenkinii.</title>
        <authorList>
            <person name="Delbaje E."/>
            <person name="Andreote A.P.D."/>
            <person name="Pellegrinetti T.A."/>
            <person name="Cruz R.B."/>
            <person name="Branco L.H.Z."/>
            <person name="Fiore M.F."/>
        </authorList>
    </citation>
    <scope>NUCLEOTIDE SEQUENCE [LARGE SCALE GENOMIC DNA]</scope>
    <source>
        <strain evidence="12">CCIBt3563</strain>
    </source>
</reference>
<keyword evidence="5 10" id="KW-0812">Transmembrane</keyword>
<evidence type="ECO:0000256" key="6">
    <source>
        <dbReference type="ARBA" id="ARBA00022958"/>
    </source>
</evidence>
<accession>A0A7U3NN64</accession>
<feature type="transmembrane region" description="Helical" evidence="10">
    <location>
        <begin position="182"/>
        <end position="206"/>
    </location>
</feature>
<feature type="transmembrane region" description="Helical" evidence="10">
    <location>
        <begin position="150"/>
        <end position="170"/>
    </location>
</feature>
<evidence type="ECO:0000256" key="1">
    <source>
        <dbReference type="ARBA" id="ARBA00004651"/>
    </source>
</evidence>
<feature type="transmembrane region" description="Helical" evidence="10">
    <location>
        <begin position="340"/>
        <end position="366"/>
    </location>
</feature>
<dbReference type="InterPro" id="IPR004772">
    <property type="entry name" value="TrkH"/>
</dbReference>